<proteinExistence type="predicted"/>
<accession>A0A699IH66</accession>
<feature type="non-terminal residue" evidence="2">
    <location>
        <position position="1"/>
    </location>
</feature>
<feature type="compositionally biased region" description="Basic and acidic residues" evidence="1">
    <location>
        <begin position="1"/>
        <end position="12"/>
    </location>
</feature>
<evidence type="ECO:0000313" key="2">
    <source>
        <dbReference type="EMBL" id="GEZ54297.1"/>
    </source>
</evidence>
<reference evidence="2" key="1">
    <citation type="journal article" date="2019" name="Sci. Rep.">
        <title>Draft genome of Tanacetum cinerariifolium, the natural source of mosquito coil.</title>
        <authorList>
            <person name="Yamashiro T."/>
            <person name="Shiraishi A."/>
            <person name="Satake H."/>
            <person name="Nakayama K."/>
        </authorList>
    </citation>
    <scope>NUCLEOTIDE SEQUENCE</scope>
</reference>
<gene>
    <name evidence="2" type="ORF">Tci_526270</name>
</gene>
<dbReference type="AlphaFoldDB" id="A0A699IH66"/>
<evidence type="ECO:0000256" key="1">
    <source>
        <dbReference type="SAM" id="MobiDB-lite"/>
    </source>
</evidence>
<protein>
    <submittedName>
        <fullName evidence="2">Uncharacterized protein</fullName>
    </submittedName>
</protein>
<feature type="region of interest" description="Disordered" evidence="1">
    <location>
        <begin position="1"/>
        <end position="24"/>
    </location>
</feature>
<sequence length="364" mass="41570">GFIDKFVRDPNKTPDSSQRPPQDCPKCGNPVDGLYCRHCALLRKKLKEVWFTICDEHKFFQEFLNTSESSNDDPDVVSMPQELIVFNQDLGENSSQSPPHIDHRCCYGCGDSLNAWLQQQNDQVVNLDSYSPKPLQCRKIPICYDDDDGEESSTSLRDIIISELPLKEEFIKSSVENLIPNPSESEDERECDVPVCDDFTTFSNLLCDAEDDFSSSDDKSFFDEDISKEIYLNPLFDEEIISIKIDLHHFSVESDLIESLLNQYSLIISSFKIDSLFDEFVSELIFLKSIPPGIDEADCDPEEEIRLIKKLLYDNLSPHPPKEFDFENSSAVIESFSPSPIPVEDSDPFIEEIYLFFTFDGSIP</sequence>
<dbReference type="EMBL" id="BKCJ010291741">
    <property type="protein sequence ID" value="GEZ54297.1"/>
    <property type="molecule type" value="Genomic_DNA"/>
</dbReference>
<organism evidence="2">
    <name type="scientific">Tanacetum cinerariifolium</name>
    <name type="common">Dalmatian daisy</name>
    <name type="synonym">Chrysanthemum cinerariifolium</name>
    <dbReference type="NCBI Taxonomy" id="118510"/>
    <lineage>
        <taxon>Eukaryota</taxon>
        <taxon>Viridiplantae</taxon>
        <taxon>Streptophyta</taxon>
        <taxon>Embryophyta</taxon>
        <taxon>Tracheophyta</taxon>
        <taxon>Spermatophyta</taxon>
        <taxon>Magnoliopsida</taxon>
        <taxon>eudicotyledons</taxon>
        <taxon>Gunneridae</taxon>
        <taxon>Pentapetalae</taxon>
        <taxon>asterids</taxon>
        <taxon>campanulids</taxon>
        <taxon>Asterales</taxon>
        <taxon>Asteraceae</taxon>
        <taxon>Asteroideae</taxon>
        <taxon>Anthemideae</taxon>
        <taxon>Anthemidinae</taxon>
        <taxon>Tanacetum</taxon>
    </lineage>
</organism>
<name>A0A699IH66_TANCI</name>
<comment type="caution">
    <text evidence="2">The sequence shown here is derived from an EMBL/GenBank/DDBJ whole genome shotgun (WGS) entry which is preliminary data.</text>
</comment>